<keyword evidence="3" id="KW-0328">Glycosyltransferase</keyword>
<accession>M4ZR24</accession>
<dbReference type="Pfam" id="PF02885">
    <property type="entry name" value="Glycos_trans_3N"/>
    <property type="match status" value="1"/>
</dbReference>
<dbReference type="InterPro" id="IPR035902">
    <property type="entry name" value="Nuc_phospho_transferase"/>
</dbReference>
<dbReference type="SUPFAM" id="SSF54680">
    <property type="entry name" value="Pyrimidine nucleoside phosphorylase C-terminal domain"/>
    <property type="match status" value="1"/>
</dbReference>
<dbReference type="InterPro" id="IPR000053">
    <property type="entry name" value="Thymidine/pyrmidine_PPase"/>
</dbReference>
<organism evidence="6">
    <name type="scientific">Streptosporangium amethystogenes</name>
    <dbReference type="NCBI Taxonomy" id="2002"/>
    <lineage>
        <taxon>Bacteria</taxon>
        <taxon>Bacillati</taxon>
        <taxon>Actinomycetota</taxon>
        <taxon>Actinomycetes</taxon>
        <taxon>Streptosporangiales</taxon>
        <taxon>Streptosporangiaceae</taxon>
        <taxon>Streptosporangium</taxon>
    </lineage>
</organism>
<dbReference type="Gene3D" id="3.40.1030.10">
    <property type="entry name" value="Nucleoside phosphorylase/phosphoribosyltransferase catalytic domain"/>
    <property type="match status" value="1"/>
</dbReference>
<dbReference type="AlphaFoldDB" id="M4ZR24"/>
<comment type="subunit">
    <text evidence="2">Homodimer.</text>
</comment>
<evidence type="ECO:0000256" key="3">
    <source>
        <dbReference type="ARBA" id="ARBA00022676"/>
    </source>
</evidence>
<dbReference type="NCBIfam" id="TIGR02644">
    <property type="entry name" value="Y_phosphoryl"/>
    <property type="match status" value="1"/>
</dbReference>
<keyword evidence="4" id="KW-0808">Transferase</keyword>
<evidence type="ECO:0000256" key="1">
    <source>
        <dbReference type="ARBA" id="ARBA00006915"/>
    </source>
</evidence>
<dbReference type="InterPro" id="IPR018090">
    <property type="entry name" value="Pyrmidine_PPas_bac/euk"/>
</dbReference>
<evidence type="ECO:0000256" key="2">
    <source>
        <dbReference type="ARBA" id="ARBA00011738"/>
    </source>
</evidence>
<name>M4ZR24_9ACTN</name>
<dbReference type="PIRSF" id="PIRSF000478">
    <property type="entry name" value="TP_PyNP"/>
    <property type="match status" value="1"/>
</dbReference>
<dbReference type="GO" id="GO:0006206">
    <property type="term" value="P:pyrimidine nucleobase metabolic process"/>
    <property type="evidence" value="ECO:0007669"/>
    <property type="project" value="InterPro"/>
</dbReference>
<comment type="similarity">
    <text evidence="1">Belongs to the thymidine/pyrimidine-nucleoside phosphorylase family.</text>
</comment>
<dbReference type="InterPro" id="IPR000312">
    <property type="entry name" value="Glycosyl_Trfase_fam3"/>
</dbReference>
<dbReference type="GO" id="GO:0005829">
    <property type="term" value="C:cytosol"/>
    <property type="evidence" value="ECO:0007669"/>
    <property type="project" value="TreeGrafter"/>
</dbReference>
<evidence type="ECO:0000313" key="6">
    <source>
        <dbReference type="EMBL" id="BAM98981.1"/>
    </source>
</evidence>
<reference evidence="6" key="1">
    <citation type="journal article" date="2013" name="Med. Chem. Commun.">
        <title>The muraminomicin biosynthetic gene cluster and enzymatic formation of the 2-deoxyaminoribosyl appendage.</title>
        <authorList>
            <person name="Chi X."/>
            <person name="Baba S."/>
            <person name="Tibrewal N."/>
            <person name="Funabashi M."/>
            <person name="Nonaka K."/>
            <person name="Van Lanen S.G."/>
        </authorList>
    </citation>
    <scope>NUCLEOTIDE SEQUENCE</scope>
    <source>
        <strain evidence="6">SANK 60709</strain>
    </source>
</reference>
<dbReference type="SMART" id="SM00941">
    <property type="entry name" value="PYNP_C"/>
    <property type="match status" value="1"/>
</dbReference>
<dbReference type="Gene3D" id="3.90.1170.30">
    <property type="entry name" value="Pyrimidine nucleoside phosphorylase-like, C-terminal domain"/>
    <property type="match status" value="1"/>
</dbReference>
<dbReference type="InterPro" id="IPR013102">
    <property type="entry name" value="PYNP_C"/>
</dbReference>
<feature type="domain" description="Pyrimidine nucleoside phosphorylase C-terminal" evidence="5">
    <location>
        <begin position="361"/>
        <end position="435"/>
    </location>
</feature>
<evidence type="ECO:0000256" key="4">
    <source>
        <dbReference type="ARBA" id="ARBA00022679"/>
    </source>
</evidence>
<gene>
    <name evidence="6" type="primary">mra20</name>
</gene>
<evidence type="ECO:0000259" key="5">
    <source>
        <dbReference type="SMART" id="SM00941"/>
    </source>
</evidence>
<protein>
    <submittedName>
        <fullName evidence="6">5'-amino-2',5'-dideoxyuridine phosphorylase</fullName>
    </submittedName>
</protein>
<dbReference type="NCBIfam" id="NF004490">
    <property type="entry name" value="PRK05820.1"/>
    <property type="match status" value="1"/>
</dbReference>
<dbReference type="Pfam" id="PF07831">
    <property type="entry name" value="PYNP_C"/>
    <property type="match status" value="1"/>
</dbReference>
<dbReference type="GO" id="GO:0006213">
    <property type="term" value="P:pyrimidine nucleoside metabolic process"/>
    <property type="evidence" value="ECO:0007669"/>
    <property type="project" value="InterPro"/>
</dbReference>
<dbReference type="PANTHER" id="PTHR10515:SF0">
    <property type="entry name" value="THYMIDINE PHOSPHORYLASE"/>
    <property type="match status" value="1"/>
</dbReference>
<dbReference type="Pfam" id="PF00591">
    <property type="entry name" value="Glycos_transf_3"/>
    <property type="match status" value="1"/>
</dbReference>
<dbReference type="FunFam" id="3.40.1030.10:FF:000003">
    <property type="entry name" value="Pyrimidine-nucleoside phosphorylase"/>
    <property type="match status" value="1"/>
</dbReference>
<dbReference type="EMBL" id="AB746937">
    <property type="protein sequence ID" value="BAM98981.1"/>
    <property type="molecule type" value="Genomic_DNA"/>
</dbReference>
<dbReference type="GO" id="GO:0004645">
    <property type="term" value="F:1,4-alpha-oligoglucan phosphorylase activity"/>
    <property type="evidence" value="ECO:0007669"/>
    <property type="project" value="InterPro"/>
</dbReference>
<dbReference type="InterPro" id="IPR036320">
    <property type="entry name" value="Glycosyl_Trfase_fam3_N_dom_sf"/>
</dbReference>
<dbReference type="InterPro" id="IPR036566">
    <property type="entry name" value="PYNP-like_C_sf"/>
</dbReference>
<dbReference type="PANTHER" id="PTHR10515">
    <property type="entry name" value="THYMIDINE PHOSPHORYLASE"/>
    <property type="match status" value="1"/>
</dbReference>
<dbReference type="InterPro" id="IPR017459">
    <property type="entry name" value="Glycosyl_Trfase_fam3_N_dom"/>
</dbReference>
<dbReference type="Gene3D" id="1.20.970.10">
    <property type="entry name" value="Transferase, Pyrimidine Nucleoside Phosphorylase, Chain C"/>
    <property type="match status" value="1"/>
</dbReference>
<proteinExistence type="inferred from homology"/>
<dbReference type="GO" id="GO:0009032">
    <property type="term" value="F:thymidine phosphorylase activity"/>
    <property type="evidence" value="ECO:0007669"/>
    <property type="project" value="TreeGrafter"/>
</dbReference>
<sequence>MNEIGTTWAEGTSERVIRLLTDKRAGRPMSGPDIEGLVKDFTAGSVPDYQMASWLATVACAGLSAEELTALTAAYVDSGERLSLSSSRRPVADKHSTGGVGDKTTLVVAPVVAACGIGVGKVTGRGLGFMGGTVDKLESIPGLDLELSGSALSAQVADLGLAVTGQSPSLVPGDRMTYALRDVTGTVDSIPLIAASIMSKNTKGIAVRCNSIVLDVKYGDGAVLPDRAVATELARTMLELGRSFDLPTTAVISSMEQPLGYAVGNGLEVREAIIALSGTYVEDLTELAITISALMISTADSAVDHDRARDRVREVLSDGSALRMFRAFVARQGGDVGFVDDPSRLETAPHRLVVTATEAGHVARIAARRIGEAALRVGAGRLVYGAPIDHGAGIVLSRRIGDSVAEGEPLATLHGSDYDQLESLADVVRGCFDISERPPGRPDVIVDVLRQGDAG</sequence>
<dbReference type="SUPFAM" id="SSF47648">
    <property type="entry name" value="Nucleoside phosphorylase/phosphoribosyltransferase N-terminal domain"/>
    <property type="match status" value="1"/>
</dbReference>
<dbReference type="SUPFAM" id="SSF52418">
    <property type="entry name" value="Nucleoside phosphorylase/phosphoribosyltransferase catalytic domain"/>
    <property type="match status" value="1"/>
</dbReference>